<feature type="coiled-coil region" evidence="1">
    <location>
        <begin position="61"/>
        <end position="95"/>
    </location>
</feature>
<reference evidence="2 3" key="1">
    <citation type="submission" date="2018-11" db="EMBL/GenBank/DDBJ databases">
        <authorList>
            <consortium name="Pathogen Informatics"/>
        </authorList>
    </citation>
    <scope>NUCLEOTIDE SEQUENCE [LARGE SCALE GENOMIC DNA]</scope>
</reference>
<dbReference type="EMBL" id="UYRV01130322">
    <property type="protein sequence ID" value="VDN36870.1"/>
    <property type="molecule type" value="Genomic_DNA"/>
</dbReference>
<name>A0A3P7N9Z4_CYLGO</name>
<dbReference type="Proteomes" id="UP000271889">
    <property type="component" value="Unassembled WGS sequence"/>
</dbReference>
<keyword evidence="1" id="KW-0175">Coiled coil</keyword>
<evidence type="ECO:0000313" key="2">
    <source>
        <dbReference type="EMBL" id="VDN36870.1"/>
    </source>
</evidence>
<accession>A0A3P7N9Z4</accession>
<gene>
    <name evidence="2" type="ORF">CGOC_LOCUS13328</name>
</gene>
<proteinExistence type="predicted"/>
<sequence length="95" mass="10971">MLSSLKSTATMPKTELNAVTLAMRIANAAIMQLESVVNAAQTVVLSDFEFRHEMKLEKSCTEELTLQQLQHKQEIDRLEDEIERQKRKVVKLREQ</sequence>
<keyword evidence="3" id="KW-1185">Reference proteome</keyword>
<dbReference type="OrthoDB" id="5875212at2759"/>
<protein>
    <submittedName>
        <fullName evidence="2">Uncharacterized protein</fullName>
    </submittedName>
</protein>
<evidence type="ECO:0000256" key="1">
    <source>
        <dbReference type="SAM" id="Coils"/>
    </source>
</evidence>
<evidence type="ECO:0000313" key="3">
    <source>
        <dbReference type="Proteomes" id="UP000271889"/>
    </source>
</evidence>
<organism evidence="2 3">
    <name type="scientific">Cylicostephanus goldi</name>
    <name type="common">Nematode worm</name>
    <dbReference type="NCBI Taxonomy" id="71465"/>
    <lineage>
        <taxon>Eukaryota</taxon>
        <taxon>Metazoa</taxon>
        <taxon>Ecdysozoa</taxon>
        <taxon>Nematoda</taxon>
        <taxon>Chromadorea</taxon>
        <taxon>Rhabditida</taxon>
        <taxon>Rhabditina</taxon>
        <taxon>Rhabditomorpha</taxon>
        <taxon>Strongyloidea</taxon>
        <taxon>Strongylidae</taxon>
        <taxon>Cylicostephanus</taxon>
    </lineage>
</organism>
<dbReference type="AlphaFoldDB" id="A0A3P7N9Z4"/>